<dbReference type="EMBL" id="OV696695">
    <property type="protein sequence ID" value="CAH1238021.1"/>
    <property type="molecule type" value="Genomic_DNA"/>
</dbReference>
<dbReference type="AlphaFoldDB" id="A0A8J9YR03"/>
<keyword evidence="2" id="KW-1185">Reference proteome</keyword>
<dbReference type="Proteomes" id="UP000838412">
    <property type="component" value="Chromosome 10"/>
</dbReference>
<name>A0A8J9YR03_BRALA</name>
<organism evidence="1 2">
    <name type="scientific">Branchiostoma lanceolatum</name>
    <name type="common">Common lancelet</name>
    <name type="synonym">Amphioxus lanceolatum</name>
    <dbReference type="NCBI Taxonomy" id="7740"/>
    <lineage>
        <taxon>Eukaryota</taxon>
        <taxon>Metazoa</taxon>
        <taxon>Chordata</taxon>
        <taxon>Cephalochordata</taxon>
        <taxon>Leptocardii</taxon>
        <taxon>Amphioxiformes</taxon>
        <taxon>Branchiostomatidae</taxon>
        <taxon>Branchiostoma</taxon>
    </lineage>
</organism>
<protein>
    <submittedName>
        <fullName evidence="1">Hypp5500 protein</fullName>
    </submittedName>
</protein>
<accession>A0A8J9YR03</accession>
<evidence type="ECO:0000313" key="1">
    <source>
        <dbReference type="EMBL" id="CAH1238021.1"/>
    </source>
</evidence>
<evidence type="ECO:0000313" key="2">
    <source>
        <dbReference type="Proteomes" id="UP000838412"/>
    </source>
</evidence>
<reference evidence="1" key="1">
    <citation type="submission" date="2022-01" db="EMBL/GenBank/DDBJ databases">
        <authorList>
            <person name="Braso-Vives M."/>
        </authorList>
    </citation>
    <scope>NUCLEOTIDE SEQUENCE</scope>
</reference>
<sequence>MVRILRTDAVDLGHVRLTIPGVWLKNICCTGVVCTFSVYREVGVTPKPSSETFIAVFCRLKLVCLFDADKDTCTRAC</sequence>
<gene>
    <name evidence="1" type="primary">Hypp5500</name>
    <name evidence="1" type="ORF">BLAG_LOCUS2781</name>
</gene>
<proteinExistence type="predicted"/>